<dbReference type="Proteomes" id="UP000309734">
    <property type="component" value="Unassembled WGS sequence"/>
</dbReference>
<dbReference type="Proteomes" id="UP000308802">
    <property type="component" value="Unassembled WGS sequence"/>
</dbReference>
<evidence type="ECO:0000313" key="5">
    <source>
        <dbReference type="Proteomes" id="UP000308802"/>
    </source>
</evidence>
<dbReference type="Proteomes" id="UP000310421">
    <property type="component" value="Unassembled WGS sequence"/>
</dbReference>
<gene>
    <name evidence="4" type="ORF">D6C85_02125</name>
    <name evidence="3" type="ORF">D6D19_05062</name>
    <name evidence="2" type="ORF">D6D20_02934</name>
</gene>
<dbReference type="EMBL" id="QZAO01000142">
    <property type="protein sequence ID" value="THW74137.1"/>
    <property type="molecule type" value="Genomic_DNA"/>
</dbReference>
<organism evidence="2 7">
    <name type="scientific">Aureobasidium pullulans</name>
    <name type="common">Black yeast</name>
    <name type="synonym">Pullularia pullulans</name>
    <dbReference type="NCBI Taxonomy" id="5580"/>
    <lineage>
        <taxon>Eukaryota</taxon>
        <taxon>Fungi</taxon>
        <taxon>Dikarya</taxon>
        <taxon>Ascomycota</taxon>
        <taxon>Pezizomycotina</taxon>
        <taxon>Dothideomycetes</taxon>
        <taxon>Dothideomycetidae</taxon>
        <taxon>Dothideales</taxon>
        <taxon>Saccotheciaceae</taxon>
        <taxon>Aureobasidium</taxon>
    </lineage>
</organism>
<evidence type="ECO:0000313" key="3">
    <source>
        <dbReference type="EMBL" id="THW74137.1"/>
    </source>
</evidence>
<dbReference type="PROSITE" id="PS50181">
    <property type="entry name" value="FBOX"/>
    <property type="match status" value="1"/>
</dbReference>
<dbReference type="CDD" id="cd09917">
    <property type="entry name" value="F-box_SF"/>
    <property type="match status" value="1"/>
</dbReference>
<dbReference type="SUPFAM" id="SSF52047">
    <property type="entry name" value="RNI-like"/>
    <property type="match status" value="1"/>
</dbReference>
<evidence type="ECO:0000313" key="2">
    <source>
        <dbReference type="EMBL" id="THW64269.1"/>
    </source>
</evidence>
<comment type="caution">
    <text evidence="2">The sequence shown here is derived from an EMBL/GenBank/DDBJ whole genome shotgun (WGS) entry which is preliminary data.</text>
</comment>
<dbReference type="Gene3D" id="3.80.10.10">
    <property type="entry name" value="Ribonuclease Inhibitor"/>
    <property type="match status" value="1"/>
</dbReference>
<feature type="domain" description="F-box" evidence="1">
    <location>
        <begin position="1"/>
        <end position="54"/>
    </location>
</feature>
<dbReference type="InterPro" id="IPR001810">
    <property type="entry name" value="F-box_dom"/>
</dbReference>
<reference evidence="5 6" key="1">
    <citation type="submission" date="2018-10" db="EMBL/GenBank/DDBJ databases">
        <title>Fifty Aureobasidium pullulans genomes reveal a recombining polyextremotolerant generalist.</title>
        <authorList>
            <person name="Gostincar C."/>
            <person name="Turk M."/>
            <person name="Zajc J."/>
            <person name="Gunde-Cimerman N."/>
        </authorList>
    </citation>
    <scope>NUCLEOTIDE SEQUENCE [LARGE SCALE GENOMIC DNA]</scope>
    <source>
        <strain evidence="3 5">EXF-10659</strain>
        <strain evidence="2 7">EXF-10751</strain>
        <strain evidence="4 6">EXF-3519</strain>
    </source>
</reference>
<name>A0A4S8WG92_AURPU</name>
<evidence type="ECO:0000313" key="7">
    <source>
        <dbReference type="Proteomes" id="UP000310421"/>
    </source>
</evidence>
<accession>A0A4S8WG92</accession>
<protein>
    <recommendedName>
        <fullName evidence="1">F-box domain-containing protein</fullName>
    </recommendedName>
</protein>
<evidence type="ECO:0000259" key="1">
    <source>
        <dbReference type="PROSITE" id="PS50181"/>
    </source>
</evidence>
<dbReference type="EMBL" id="QZAN01000021">
    <property type="protein sequence ID" value="THW64269.1"/>
    <property type="molecule type" value="Genomic_DNA"/>
</dbReference>
<dbReference type="Pfam" id="PF00646">
    <property type="entry name" value="F-box"/>
    <property type="match status" value="1"/>
</dbReference>
<sequence length="461" mass="52067">MSLTGLPSDILVQVINTISPDDIVAFSSINRRFYSLSTKRLAEHKALQEQYSKVVFDDVFDVESSISHPIKLLYDIWKNPRVASYVRHIIFICSDNYATQDFNFEPSNVDRSTWDIIERLGGCKDLLQTTLYFRQHADDLEKCRTDIQSGKQTAALTLLLVLLPNLQRLRYARAQETDMALLSSIFTSSVASGVNPEVLSKLHTVETYHLDSEGRTWINMLLLFAELPSVRTLKGAHTGWSEDIDSIPGWKGHISHLQKLELSAGTIEPEDMESMLLPLQGLTDFRYHHACCGNTFEAQIFVDVLATTMGDQLEVLSLTNDEEDSDMTTRIASFKAFKRLKRLEVCIQALIDNAMDDTMAPRLLDLLPVTIESVTLLSNQRERQPLCQDLQVQLLLRDIVSDKQKCVPNLSTLVLYNVPDAQYVATLRDVGIAVERTDTGSLPEHAKFWYDDPPIGDMPSI</sequence>
<dbReference type="EMBL" id="QZBS01000036">
    <property type="protein sequence ID" value="THZ76695.1"/>
    <property type="molecule type" value="Genomic_DNA"/>
</dbReference>
<dbReference type="InterPro" id="IPR032675">
    <property type="entry name" value="LRR_dom_sf"/>
</dbReference>
<evidence type="ECO:0000313" key="6">
    <source>
        <dbReference type="Proteomes" id="UP000309734"/>
    </source>
</evidence>
<evidence type="ECO:0000313" key="4">
    <source>
        <dbReference type="EMBL" id="THZ76695.1"/>
    </source>
</evidence>
<dbReference type="AlphaFoldDB" id="A0A4S8WG92"/>
<proteinExistence type="predicted"/>